<comment type="caution">
    <text evidence="6">The sequence shown here is derived from an EMBL/GenBank/DDBJ whole genome shotgun (WGS) entry which is preliminary data.</text>
</comment>
<dbReference type="STRING" id="857340.A0A086TC51"/>
<dbReference type="GO" id="GO:0042393">
    <property type="term" value="F:histone binding"/>
    <property type="evidence" value="ECO:0007669"/>
    <property type="project" value="TreeGrafter"/>
</dbReference>
<feature type="compositionally biased region" description="Polar residues" evidence="4">
    <location>
        <begin position="312"/>
        <end position="329"/>
    </location>
</feature>
<dbReference type="Proteomes" id="UP000029964">
    <property type="component" value="Unassembled WGS sequence"/>
</dbReference>
<feature type="compositionally biased region" description="Low complexity" evidence="4">
    <location>
        <begin position="150"/>
        <end position="162"/>
    </location>
</feature>
<dbReference type="InterPro" id="IPR047252">
    <property type="entry name" value="TP53BP1-like"/>
</dbReference>
<dbReference type="CDD" id="cd17745">
    <property type="entry name" value="BRCT_p53bp1_rpt1"/>
    <property type="match status" value="1"/>
</dbReference>
<name>A0A086TC51_HAPC1</name>
<feature type="compositionally biased region" description="Polar residues" evidence="4">
    <location>
        <begin position="219"/>
        <end position="232"/>
    </location>
</feature>
<feature type="region of interest" description="Disordered" evidence="4">
    <location>
        <begin position="1"/>
        <end position="71"/>
    </location>
</feature>
<dbReference type="PANTHER" id="PTHR15321">
    <property type="entry name" value="TUMOR SUPPRESSOR P53-BINDING PROTEIN 1"/>
    <property type="match status" value="1"/>
</dbReference>
<feature type="compositionally biased region" description="Polar residues" evidence="4">
    <location>
        <begin position="697"/>
        <end position="706"/>
    </location>
</feature>
<sequence length="1133" mass="122080">MMAPESQTLMDRGGRAESQDSQALYEAMREELGVPALSGQAREPDAHQDQGQLGAPHYSGPPGQGRWQFDVDKPVSDHWDASRSVAQQTSATVVNVNLEAGTVSSHAASTEPCIEVPQSLESGHRENDPHIETRDHSRPTTRNDARLSYTGETAGTTTVAVAKMDASQQTPTQVNVDRDYHEACDSLLSSPGRETSKHTQDGNDERTLHADDTGAVNFGNLSQSARPSSQVSEDPGFENTRGDWRHADQTPQQPSNYGFTPFKPYGGALPETPALPKNPFGGTKQGIAAPFAGSQLFGQTQFSSAMKPLAVSPTSSRPSPNLLHNSISPNVPEESPLQGRTNVSSPTDMHTSSPQKLDDVPATVSRPKRLERIEEETPSHNRSTRQDAVSQSPTGAPPPRSSSSRQPLAHYENMKKSQERKLTDESIYDFVGSDSDDDAIKRLERRKRVERKKARAALEMERVSFTPLPRRDSGDRPNKRRRVGSDSEVHKMPERVLQTSDPSGSSGAPLVVDSQRREAASNEAAVDESTQGTEDPAPDREAMQVHNGEAADDDYDEQHEAEDRIPATSPAPSPSPDEAQPQPHSEPDLPLPVEKTTSLTQGDDTGTSSLPPTHYRTRRTYGSRSRGPRRNTVLTSSASEPISKGPVISSDRAASPSSSPASTAVLHDEDDEEKMTPEEDDTEVAPDSKAGRLSSEPKLSTKSSAPVITPARKKRQNSSAPASDAEEGAAAAASPDTSSLSSAPPSPALTRPTARDSPGSELSGSVNLPSPPLRHGRRKLAQRAGRRKPASLPLGARPVRAAKKLAPHYGSQSSDELHESPGDSVLEKSIVHPKASRTFRQQSLGAASRGGRLFDGMVFAISFQSSKATDQSRIKLEGKLVQAGAVILSEGFEELFDPSTAMETTLPVFDQDGPMTLCGDYGETGFTALIADGHSRKAKYMQALALGLPCLAHQWVTACLGKGELVDWEPYLLCSGASAILDNALRSRSLAAYPAADARLAEVVDQRRKLLQGQRILVVVDSKKSRAGAKQPYIFLAQALGPSISRVFTTEQAREALTAHARKGRPFDWIYVDKGAGTAEAVLSPPEVGGKKRKRNSAPAAAHLFGDTRVLNDEMVIQSLILGRMVEEDEINF</sequence>
<organism evidence="6 7">
    <name type="scientific">Hapsidospora chrysogenum (strain ATCC 11550 / CBS 779.69 / DSM 880 / IAM 14645 / JCM 23072 / IMI 49137)</name>
    <name type="common">Acremonium chrysogenum</name>
    <dbReference type="NCBI Taxonomy" id="857340"/>
    <lineage>
        <taxon>Eukaryota</taxon>
        <taxon>Fungi</taxon>
        <taxon>Dikarya</taxon>
        <taxon>Ascomycota</taxon>
        <taxon>Pezizomycotina</taxon>
        <taxon>Sordariomycetes</taxon>
        <taxon>Hypocreomycetidae</taxon>
        <taxon>Hypocreales</taxon>
        <taxon>Bionectriaceae</taxon>
        <taxon>Hapsidospora</taxon>
    </lineage>
</organism>
<dbReference type="InterPro" id="IPR001357">
    <property type="entry name" value="BRCT_dom"/>
</dbReference>
<dbReference type="SUPFAM" id="SSF52113">
    <property type="entry name" value="BRCT domain"/>
    <property type="match status" value="1"/>
</dbReference>
<keyword evidence="3" id="KW-0539">Nucleus</keyword>
<keyword evidence="2" id="KW-0227">DNA damage</keyword>
<dbReference type="PANTHER" id="PTHR15321:SF3">
    <property type="entry name" value="TP53-BINDING PROTEIN 1"/>
    <property type="match status" value="1"/>
</dbReference>
<dbReference type="GO" id="GO:0005634">
    <property type="term" value="C:nucleus"/>
    <property type="evidence" value="ECO:0007669"/>
    <property type="project" value="UniProtKB-SubCell"/>
</dbReference>
<feature type="region of interest" description="Disordered" evidence="4">
    <location>
        <begin position="307"/>
        <end position="799"/>
    </location>
</feature>
<dbReference type="AlphaFoldDB" id="A0A086TC51"/>
<evidence type="ECO:0000256" key="4">
    <source>
        <dbReference type="SAM" id="MobiDB-lite"/>
    </source>
</evidence>
<dbReference type="EMBL" id="JPKY01000014">
    <property type="protein sequence ID" value="KFH46933.1"/>
    <property type="molecule type" value="Genomic_DNA"/>
</dbReference>
<feature type="compositionally biased region" description="Low complexity" evidence="4">
    <location>
        <begin position="718"/>
        <end position="752"/>
    </location>
</feature>
<feature type="compositionally biased region" description="Polar residues" evidence="4">
    <location>
        <begin position="249"/>
        <end position="258"/>
    </location>
</feature>
<evidence type="ECO:0000256" key="2">
    <source>
        <dbReference type="ARBA" id="ARBA00022763"/>
    </source>
</evidence>
<dbReference type="InterPro" id="IPR047249">
    <property type="entry name" value="BRCT_p53bp1-like_rpt1"/>
</dbReference>
<feature type="compositionally biased region" description="Low complexity" evidence="4">
    <location>
        <begin position="649"/>
        <end position="664"/>
    </location>
</feature>
<proteinExistence type="predicted"/>
<feature type="compositionally biased region" description="Basic residues" evidence="4">
    <location>
        <begin position="774"/>
        <end position="789"/>
    </location>
</feature>
<dbReference type="HOGENOM" id="CLU_008949_0_0_1"/>
<comment type="subcellular location">
    <subcellularLocation>
        <location evidence="1">Nucleus</location>
    </subcellularLocation>
</comment>
<feature type="compositionally biased region" description="Basic residues" evidence="4">
    <location>
        <begin position="615"/>
        <end position="629"/>
    </location>
</feature>
<dbReference type="Gene3D" id="3.40.50.10190">
    <property type="entry name" value="BRCT domain"/>
    <property type="match status" value="1"/>
</dbReference>
<feature type="compositionally biased region" description="Polar residues" evidence="4">
    <location>
        <begin position="497"/>
        <end position="506"/>
    </location>
</feature>
<dbReference type="GO" id="GO:0000077">
    <property type="term" value="P:DNA damage checkpoint signaling"/>
    <property type="evidence" value="ECO:0007669"/>
    <property type="project" value="TreeGrafter"/>
</dbReference>
<dbReference type="GO" id="GO:0045944">
    <property type="term" value="P:positive regulation of transcription by RNA polymerase II"/>
    <property type="evidence" value="ECO:0007669"/>
    <property type="project" value="TreeGrafter"/>
</dbReference>
<evidence type="ECO:0000259" key="5">
    <source>
        <dbReference type="PROSITE" id="PS50172"/>
    </source>
</evidence>
<feature type="compositionally biased region" description="Basic and acidic residues" evidence="4">
    <location>
        <begin position="194"/>
        <end position="212"/>
    </location>
</feature>
<gene>
    <name evidence="6" type="ORF">ACRE_022020</name>
</gene>
<feature type="compositionally biased region" description="Basic and acidic residues" evidence="4">
    <location>
        <begin position="412"/>
        <end position="424"/>
    </location>
</feature>
<feature type="compositionally biased region" description="Basic and acidic residues" evidence="4">
    <location>
        <begin position="368"/>
        <end position="379"/>
    </location>
</feature>
<evidence type="ECO:0000256" key="1">
    <source>
        <dbReference type="ARBA" id="ARBA00004123"/>
    </source>
</evidence>
<keyword evidence="7" id="KW-1185">Reference proteome</keyword>
<dbReference type="Pfam" id="PF00533">
    <property type="entry name" value="BRCT"/>
    <property type="match status" value="1"/>
</dbReference>
<dbReference type="SMART" id="SM00292">
    <property type="entry name" value="BRCT"/>
    <property type="match status" value="1"/>
</dbReference>
<evidence type="ECO:0000313" key="7">
    <source>
        <dbReference type="Proteomes" id="UP000029964"/>
    </source>
</evidence>
<feature type="compositionally biased region" description="Basic and acidic residues" evidence="4">
    <location>
        <begin position="122"/>
        <end position="145"/>
    </location>
</feature>
<feature type="region of interest" description="Disordered" evidence="4">
    <location>
        <begin position="118"/>
        <end position="288"/>
    </location>
</feature>
<feature type="compositionally biased region" description="Polar residues" evidence="4">
    <location>
        <begin position="338"/>
        <end position="355"/>
    </location>
</feature>
<dbReference type="PROSITE" id="PS50172">
    <property type="entry name" value="BRCT"/>
    <property type="match status" value="1"/>
</dbReference>
<evidence type="ECO:0000313" key="6">
    <source>
        <dbReference type="EMBL" id="KFH46933.1"/>
    </source>
</evidence>
<feature type="compositionally biased region" description="Basic and acidic residues" evidence="4">
    <location>
        <begin position="469"/>
        <end position="494"/>
    </location>
</feature>
<feature type="domain" description="BRCT" evidence="5">
    <location>
        <begin position="849"/>
        <end position="973"/>
    </location>
</feature>
<evidence type="ECO:0000256" key="3">
    <source>
        <dbReference type="ARBA" id="ARBA00023242"/>
    </source>
</evidence>
<protein>
    <submittedName>
        <fullName evidence="6">DNA repair protein-like protein</fullName>
    </submittedName>
</protein>
<feature type="compositionally biased region" description="Acidic residues" evidence="4">
    <location>
        <begin position="550"/>
        <end position="560"/>
    </location>
</feature>
<feature type="compositionally biased region" description="Polar residues" evidence="4">
    <location>
        <begin position="166"/>
        <end position="175"/>
    </location>
</feature>
<reference evidence="7" key="1">
    <citation type="journal article" date="2014" name="Genome Announc.">
        <title>Genome sequence and annotation of Acremonium chrysogenum, producer of the beta-lactam antibiotic cephalosporin C.</title>
        <authorList>
            <person name="Terfehr D."/>
            <person name="Dahlmann T.A."/>
            <person name="Specht T."/>
            <person name="Zadra I."/>
            <person name="Kuernsteiner H."/>
            <person name="Kueck U."/>
        </authorList>
    </citation>
    <scope>NUCLEOTIDE SEQUENCE [LARGE SCALE GENOMIC DNA]</scope>
    <source>
        <strain evidence="7">ATCC 11550 / CBS 779.69 / DSM 880 / IAM 14645 / JCM 23072 / IMI 49137</strain>
    </source>
</reference>
<dbReference type="InterPro" id="IPR036420">
    <property type="entry name" value="BRCT_dom_sf"/>
</dbReference>
<feature type="compositionally biased region" description="Polar residues" evidence="4">
    <location>
        <begin position="595"/>
        <end position="611"/>
    </location>
</feature>
<accession>A0A086TC51</accession>
<feature type="compositionally biased region" description="Acidic residues" evidence="4">
    <location>
        <begin position="668"/>
        <end position="684"/>
    </location>
</feature>
<feature type="compositionally biased region" description="Basic residues" evidence="4">
    <location>
        <begin position="443"/>
        <end position="455"/>
    </location>
</feature>
<dbReference type="OrthoDB" id="129353at2759"/>